<dbReference type="GO" id="GO:0051287">
    <property type="term" value="F:NAD binding"/>
    <property type="evidence" value="ECO:0007669"/>
    <property type="project" value="InterPro"/>
</dbReference>
<accession>A0A383ELL7</accession>
<dbReference type="EMBL" id="UINC01226850">
    <property type="protein sequence ID" value="SVE57509.1"/>
    <property type="molecule type" value="Genomic_DNA"/>
</dbReference>
<proteinExistence type="predicted"/>
<dbReference type="PANTHER" id="PTHR43750">
    <property type="entry name" value="UDP-GLUCOSE 6-DEHYDROGENASE TUAD"/>
    <property type="match status" value="1"/>
</dbReference>
<dbReference type="PANTHER" id="PTHR43750:SF3">
    <property type="entry name" value="UDP-GLUCOSE 6-DEHYDROGENASE TUAD"/>
    <property type="match status" value="1"/>
</dbReference>
<sequence>VISNVTMIGLGKLGLPVAEVMAKKYTVKGYDIVPKKSDKITITKTLKEACKNAEIIFIAMPTPHDERYGGEQPMPRMKKPFDYTALEQCLHDIQSIIANGVMVVLISTVLPGTYRRLAKKYSGIQNLIYNPYLIAMGTVANDFLNPDVAIFGYDKWTHGVGMPDNHRN</sequence>
<gene>
    <name evidence="2" type="ORF">METZ01_LOCUS510363</name>
</gene>
<dbReference type="Gene3D" id="3.40.50.720">
    <property type="entry name" value="NAD(P)-binding Rossmann-like Domain"/>
    <property type="match status" value="1"/>
</dbReference>
<protein>
    <recommendedName>
        <fullName evidence="1">UDP-glucose/GDP-mannose dehydrogenase N-terminal domain-containing protein</fullName>
    </recommendedName>
</protein>
<dbReference type="AlphaFoldDB" id="A0A383ELL7"/>
<name>A0A383ELL7_9ZZZZ</name>
<dbReference type="InterPro" id="IPR001732">
    <property type="entry name" value="UDP-Glc/GDP-Man_DH_N"/>
</dbReference>
<dbReference type="SUPFAM" id="SSF51735">
    <property type="entry name" value="NAD(P)-binding Rossmann-fold domains"/>
    <property type="match status" value="1"/>
</dbReference>
<feature type="domain" description="UDP-glucose/GDP-mannose dehydrogenase N-terminal" evidence="1">
    <location>
        <begin position="37"/>
        <end position="155"/>
    </location>
</feature>
<organism evidence="2">
    <name type="scientific">marine metagenome</name>
    <dbReference type="NCBI Taxonomy" id="408172"/>
    <lineage>
        <taxon>unclassified sequences</taxon>
        <taxon>metagenomes</taxon>
        <taxon>ecological metagenomes</taxon>
    </lineage>
</organism>
<reference evidence="2" key="1">
    <citation type="submission" date="2018-05" db="EMBL/GenBank/DDBJ databases">
        <authorList>
            <person name="Lanie J.A."/>
            <person name="Ng W.-L."/>
            <person name="Kazmierczak K.M."/>
            <person name="Andrzejewski T.M."/>
            <person name="Davidsen T.M."/>
            <person name="Wayne K.J."/>
            <person name="Tettelin H."/>
            <person name="Glass J.I."/>
            <person name="Rusch D."/>
            <person name="Podicherti R."/>
            <person name="Tsui H.-C.T."/>
            <person name="Winkler M.E."/>
        </authorList>
    </citation>
    <scope>NUCLEOTIDE SEQUENCE</scope>
</reference>
<evidence type="ECO:0000259" key="1">
    <source>
        <dbReference type="Pfam" id="PF03721"/>
    </source>
</evidence>
<dbReference type="InterPro" id="IPR036291">
    <property type="entry name" value="NAD(P)-bd_dom_sf"/>
</dbReference>
<feature type="non-terminal residue" evidence="2">
    <location>
        <position position="1"/>
    </location>
</feature>
<dbReference type="Pfam" id="PF03721">
    <property type="entry name" value="UDPG_MGDP_dh_N"/>
    <property type="match status" value="1"/>
</dbReference>
<evidence type="ECO:0000313" key="2">
    <source>
        <dbReference type="EMBL" id="SVE57509.1"/>
    </source>
</evidence>
<dbReference type="GO" id="GO:0016616">
    <property type="term" value="F:oxidoreductase activity, acting on the CH-OH group of donors, NAD or NADP as acceptor"/>
    <property type="evidence" value="ECO:0007669"/>
    <property type="project" value="InterPro"/>
</dbReference>
<feature type="non-terminal residue" evidence="2">
    <location>
        <position position="168"/>
    </location>
</feature>